<sequence>MARVNTQALARMRNWRMPTDDRLVGLLYARLCGALALLILGAALWLTGWGA</sequence>
<accession>A0ABQ4T691</accession>
<keyword evidence="3" id="KW-1185">Reference proteome</keyword>
<evidence type="ECO:0000313" key="2">
    <source>
        <dbReference type="EMBL" id="GJE27195.1"/>
    </source>
</evidence>
<dbReference type="RefSeq" id="WP_238311051.1">
    <property type="nucleotide sequence ID" value="NZ_BPQV01000005.1"/>
</dbReference>
<evidence type="ECO:0000313" key="3">
    <source>
        <dbReference type="Proteomes" id="UP001055156"/>
    </source>
</evidence>
<reference evidence="2" key="2">
    <citation type="submission" date="2021-08" db="EMBL/GenBank/DDBJ databases">
        <authorList>
            <person name="Tani A."/>
            <person name="Ola A."/>
            <person name="Ogura Y."/>
            <person name="Katsura K."/>
            <person name="Hayashi T."/>
        </authorList>
    </citation>
    <scope>NUCLEOTIDE SEQUENCE</scope>
    <source>
        <strain evidence="2">NBRC 15689</strain>
    </source>
</reference>
<name>A0ABQ4T691_METOR</name>
<keyword evidence="1" id="KW-0472">Membrane</keyword>
<proteinExistence type="predicted"/>
<keyword evidence="1" id="KW-1133">Transmembrane helix</keyword>
<gene>
    <name evidence="2" type="ORF">LKMONMHP_2052</name>
</gene>
<comment type="caution">
    <text evidence="2">The sequence shown here is derived from an EMBL/GenBank/DDBJ whole genome shotgun (WGS) entry which is preliminary data.</text>
</comment>
<dbReference type="EMBL" id="BPQV01000005">
    <property type="protein sequence ID" value="GJE27195.1"/>
    <property type="molecule type" value="Genomic_DNA"/>
</dbReference>
<keyword evidence="1" id="KW-0812">Transmembrane</keyword>
<dbReference type="Proteomes" id="UP001055156">
    <property type="component" value="Unassembled WGS sequence"/>
</dbReference>
<organism evidence="2 3">
    <name type="scientific">Methylobacterium organophilum</name>
    <dbReference type="NCBI Taxonomy" id="410"/>
    <lineage>
        <taxon>Bacteria</taxon>
        <taxon>Pseudomonadati</taxon>
        <taxon>Pseudomonadota</taxon>
        <taxon>Alphaproteobacteria</taxon>
        <taxon>Hyphomicrobiales</taxon>
        <taxon>Methylobacteriaceae</taxon>
        <taxon>Methylobacterium</taxon>
    </lineage>
</organism>
<evidence type="ECO:0000256" key="1">
    <source>
        <dbReference type="SAM" id="Phobius"/>
    </source>
</evidence>
<feature type="transmembrane region" description="Helical" evidence="1">
    <location>
        <begin position="23"/>
        <end position="46"/>
    </location>
</feature>
<protein>
    <submittedName>
        <fullName evidence="2">Uncharacterized protein</fullName>
    </submittedName>
</protein>
<reference evidence="2" key="1">
    <citation type="journal article" date="2021" name="Front. Microbiol.">
        <title>Comprehensive Comparative Genomics and Phenotyping of Methylobacterium Species.</title>
        <authorList>
            <person name="Alessa O."/>
            <person name="Ogura Y."/>
            <person name="Fujitani Y."/>
            <person name="Takami H."/>
            <person name="Hayashi T."/>
            <person name="Sahin N."/>
            <person name="Tani A."/>
        </authorList>
    </citation>
    <scope>NUCLEOTIDE SEQUENCE</scope>
    <source>
        <strain evidence="2">NBRC 15689</strain>
    </source>
</reference>